<reference evidence="2 4" key="1">
    <citation type="journal article" date="2021" name="ISME Commun">
        <title>Automated analysis of genomic sequences facilitates high-throughput and comprehensive description of bacteria.</title>
        <authorList>
            <person name="Hitch T.C.A."/>
        </authorList>
    </citation>
    <scope>NUCLEOTIDE SEQUENCE [LARGE SCALE GENOMIC DNA]</scope>
    <source>
        <strain evidence="2 4">Sanger_19</strain>
    </source>
</reference>
<dbReference type="RefSeq" id="WP_022242815.1">
    <property type="nucleotide sequence ID" value="NZ_JAJEQW010000008.1"/>
</dbReference>
<dbReference type="AlphaFoldDB" id="A0AAW4WIL0"/>
<comment type="caution">
    <text evidence="1">The sequence shown here is derived from an EMBL/GenBank/DDBJ whole genome shotgun (WGS) entry which is preliminary data.</text>
</comment>
<evidence type="ECO:0000313" key="3">
    <source>
        <dbReference type="Proteomes" id="UP001198893"/>
    </source>
</evidence>
<keyword evidence="4" id="KW-1185">Reference proteome</keyword>
<dbReference type="Proteomes" id="UP001198893">
    <property type="component" value="Unassembled WGS sequence"/>
</dbReference>
<gene>
    <name evidence="1" type="ORF">LKD47_08150</name>
    <name evidence="2" type="ORF">OCV43_13270</name>
</gene>
<dbReference type="EMBL" id="JAOQKI010000029">
    <property type="protein sequence ID" value="MCU6718220.1"/>
    <property type="molecule type" value="Genomic_DNA"/>
</dbReference>
<reference evidence="1" key="2">
    <citation type="submission" date="2021-10" db="EMBL/GenBank/DDBJ databases">
        <title>Anaerobic single-cell dispensing facilitates the cultivation of human gut bacteria.</title>
        <authorList>
            <person name="Afrizal A."/>
        </authorList>
    </citation>
    <scope>NUCLEOTIDE SEQUENCE</scope>
    <source>
        <strain evidence="1">CLA-AA-H204</strain>
    </source>
</reference>
<dbReference type="EMBL" id="JAJEQW010000008">
    <property type="protein sequence ID" value="MCC2242262.1"/>
    <property type="molecule type" value="Genomic_DNA"/>
</dbReference>
<accession>A0AAW4WIL0</accession>
<evidence type="ECO:0000313" key="1">
    <source>
        <dbReference type="EMBL" id="MCC2242262.1"/>
    </source>
</evidence>
<protein>
    <recommendedName>
        <fullName evidence="5">DUF3784 domain-containing protein</fullName>
    </recommendedName>
</protein>
<organism evidence="1 3">
    <name type="scientific">Roseburia amylophila</name>
    <dbReference type="NCBI Taxonomy" id="2981794"/>
    <lineage>
        <taxon>Bacteria</taxon>
        <taxon>Bacillati</taxon>
        <taxon>Bacillota</taxon>
        <taxon>Clostridia</taxon>
        <taxon>Lachnospirales</taxon>
        <taxon>Lachnospiraceae</taxon>
        <taxon>Roseburia</taxon>
    </lineage>
</organism>
<reference evidence="2" key="3">
    <citation type="submission" date="2022-09" db="EMBL/GenBank/DDBJ databases">
        <authorList>
            <person name="Hitch T.C.A."/>
        </authorList>
    </citation>
    <scope>NUCLEOTIDE SEQUENCE</scope>
    <source>
        <strain evidence="2">Sanger_19</strain>
    </source>
</reference>
<dbReference type="Proteomes" id="UP001209666">
    <property type="component" value="Unassembled WGS sequence"/>
</dbReference>
<evidence type="ECO:0000313" key="4">
    <source>
        <dbReference type="Proteomes" id="UP001209666"/>
    </source>
</evidence>
<name>A0AAW4WIL0_9FIRM</name>
<evidence type="ECO:0000313" key="2">
    <source>
        <dbReference type="EMBL" id="MCU6718220.1"/>
    </source>
</evidence>
<proteinExistence type="predicted"/>
<sequence length="45" mass="5123">MVIFIGILIFAAIIGFYACFGRRINENIGSGFGKEYMKDKWGMDE</sequence>
<evidence type="ECO:0008006" key="5">
    <source>
        <dbReference type="Google" id="ProtNLM"/>
    </source>
</evidence>